<dbReference type="GO" id="GO:0042558">
    <property type="term" value="P:pteridine-containing compound metabolic process"/>
    <property type="evidence" value="ECO:0007669"/>
    <property type="project" value="InterPro"/>
</dbReference>
<proteinExistence type="predicted"/>
<comment type="caution">
    <text evidence="2">The sequence shown here is derived from an EMBL/GenBank/DDBJ whole genome shotgun (WGS) entry which is preliminary data.</text>
</comment>
<organism evidence="2 3">
    <name type="scientific">Azospirillum brasilense</name>
    <dbReference type="NCBI Taxonomy" id="192"/>
    <lineage>
        <taxon>Bacteria</taxon>
        <taxon>Pseudomonadati</taxon>
        <taxon>Pseudomonadota</taxon>
        <taxon>Alphaproteobacteria</taxon>
        <taxon>Rhodospirillales</taxon>
        <taxon>Azospirillaceae</taxon>
        <taxon>Azospirillum</taxon>
    </lineage>
</organism>
<evidence type="ECO:0000259" key="1">
    <source>
        <dbReference type="PROSITE" id="PS50972"/>
    </source>
</evidence>
<evidence type="ECO:0000313" key="3">
    <source>
        <dbReference type="Proteomes" id="UP000318529"/>
    </source>
</evidence>
<sequence length="472" mass="51256">MAITGTLTAGIPMAATSMADASEHILFLTGALAETRLRHVLASLEPLEFRATVVNLGIKVAALATTEIVLRRLASTEGADRVLLPGRFRGDLARLSAHFGVPFERGPDELEDLPQHFRRQAAPLDLSRHHTKIFAEIVEAPLLGVPAILERAARFAADGADVIDLGGLPDHPFPHLEEAVTALREAGHTVSVDSLDPRELLRGAGAGAAYLLSLTEETAWVARETDAVPIVIPTTPGDLPSLDRALDAIRGAGRRCIADPVLEPIHHGFTDSLLRYREVRARHPNLEILMGVGNVTELTDADTPGMTALLMGIVSELRIDHILTVQVSPHCRRTIREFDAARRQFFAAAEAGALPRNFGNALLCLRDRKPFTSTPEQVADLAARIRDPNYRIEVTEQGVHLYNRDGHHVAGDPFALLPHIDPRTDMGHAFYLGAELARAQIAWQLGKRYSQDNELRWGVAVDAPEGTGGCGT</sequence>
<gene>
    <name evidence="2" type="ORF">FBZ83_110160</name>
</gene>
<name>A0A560C401_AZOBR</name>
<evidence type="ECO:0000313" key="2">
    <source>
        <dbReference type="EMBL" id="TWA79590.1"/>
    </source>
</evidence>
<dbReference type="InterPro" id="IPR000489">
    <property type="entry name" value="Pterin-binding_dom"/>
</dbReference>
<protein>
    <submittedName>
        <fullName evidence="2">Dihydropteroate synthase-like protein</fullName>
    </submittedName>
</protein>
<dbReference type="Gene3D" id="3.20.20.20">
    <property type="entry name" value="Dihydropteroate synthase-like"/>
    <property type="match status" value="1"/>
</dbReference>
<dbReference type="InterPro" id="IPR011005">
    <property type="entry name" value="Dihydropteroate_synth-like_sf"/>
</dbReference>
<dbReference type="InterPro" id="IPR045406">
    <property type="entry name" value="DUF6513"/>
</dbReference>
<accession>A0A560C401</accession>
<reference evidence="2 3" key="1">
    <citation type="submission" date="2019-06" db="EMBL/GenBank/DDBJ databases">
        <title>Genomic Encyclopedia of Type Strains, Phase IV (KMG-V): Genome sequencing to study the core and pangenomes of soil and plant-associated prokaryotes.</title>
        <authorList>
            <person name="Whitman W."/>
        </authorList>
    </citation>
    <scope>NUCLEOTIDE SEQUENCE [LARGE SCALE GENOMIC DNA]</scope>
    <source>
        <strain evidence="2 3">BR 11650</strain>
    </source>
</reference>
<feature type="domain" description="Pterin-binding" evidence="1">
    <location>
        <begin position="117"/>
        <end position="346"/>
    </location>
</feature>
<dbReference type="RefSeq" id="WP_247888408.1">
    <property type="nucleotide sequence ID" value="NZ_VITH01000010.1"/>
</dbReference>
<dbReference type="SUPFAM" id="SSF51717">
    <property type="entry name" value="Dihydropteroate synthetase-like"/>
    <property type="match status" value="1"/>
</dbReference>
<dbReference type="AlphaFoldDB" id="A0A560C401"/>
<dbReference type="PROSITE" id="PS50972">
    <property type="entry name" value="PTERIN_BINDING"/>
    <property type="match status" value="1"/>
</dbReference>
<dbReference type="Pfam" id="PF20123">
    <property type="entry name" value="DUF6513"/>
    <property type="match status" value="1"/>
</dbReference>
<dbReference type="EMBL" id="VITH01000010">
    <property type="protein sequence ID" value="TWA79590.1"/>
    <property type="molecule type" value="Genomic_DNA"/>
</dbReference>
<dbReference type="Proteomes" id="UP000318529">
    <property type="component" value="Unassembled WGS sequence"/>
</dbReference>